<dbReference type="EMBL" id="LNJC01000045">
    <property type="protein sequence ID" value="KYC49151.1"/>
    <property type="molecule type" value="Genomic_DNA"/>
</dbReference>
<accession>A0A150IVW4</accession>
<dbReference type="GO" id="GO:0032259">
    <property type="term" value="P:methylation"/>
    <property type="evidence" value="ECO:0007669"/>
    <property type="project" value="UniProtKB-KW"/>
</dbReference>
<feature type="transmembrane region" description="Helical" evidence="5">
    <location>
        <begin position="176"/>
        <end position="196"/>
    </location>
</feature>
<keyword evidence="2 5" id="KW-0812">Transmembrane</keyword>
<feature type="transmembrane region" description="Helical" evidence="5">
    <location>
        <begin position="78"/>
        <end position="96"/>
    </location>
</feature>
<evidence type="ECO:0000313" key="7">
    <source>
        <dbReference type="EMBL" id="KYC47217.1"/>
    </source>
</evidence>
<dbReference type="GO" id="GO:0008168">
    <property type="term" value="F:methyltransferase activity"/>
    <property type="evidence" value="ECO:0007669"/>
    <property type="project" value="UniProtKB-KW"/>
</dbReference>
<dbReference type="AlphaFoldDB" id="A0A150IVW4"/>
<dbReference type="InterPro" id="IPR007318">
    <property type="entry name" value="Phopholipid_MeTrfase"/>
</dbReference>
<dbReference type="Pfam" id="PF04191">
    <property type="entry name" value="PEMT"/>
    <property type="match status" value="1"/>
</dbReference>
<dbReference type="EMBL" id="LNGE01000046">
    <property type="protein sequence ID" value="KYC44702.1"/>
    <property type="molecule type" value="Genomic_DNA"/>
</dbReference>
<feature type="transmembrane region" description="Helical" evidence="5">
    <location>
        <begin position="12"/>
        <end position="32"/>
    </location>
</feature>
<dbReference type="EMBL" id="LNGF01000029">
    <property type="protein sequence ID" value="KYC47217.1"/>
    <property type="molecule type" value="Genomic_DNA"/>
</dbReference>
<organism evidence="8 11">
    <name type="scientific">Candidatus Methanofastidiosum methylothiophilum</name>
    <dbReference type="NCBI Taxonomy" id="1705564"/>
    <lineage>
        <taxon>Archaea</taxon>
        <taxon>Methanobacteriati</taxon>
        <taxon>Methanobacteriota</taxon>
        <taxon>Stenosarchaea group</taxon>
        <taxon>Candidatus Methanofastidiosia</taxon>
        <taxon>Candidatus Methanofastidiosales</taxon>
        <taxon>Candidatus Methanofastidiosaceae</taxon>
        <taxon>Candidatus Methanofastidiosum</taxon>
    </lineage>
</organism>
<feature type="transmembrane region" description="Helical" evidence="5">
    <location>
        <begin position="108"/>
        <end position="129"/>
    </location>
</feature>
<evidence type="ECO:0000256" key="2">
    <source>
        <dbReference type="ARBA" id="ARBA00022692"/>
    </source>
</evidence>
<gene>
    <name evidence="6" type="ORF">APG10_01488</name>
    <name evidence="7" type="ORF">APG11_01315</name>
    <name evidence="8" type="ORF">APG12_01647</name>
</gene>
<evidence type="ECO:0000256" key="5">
    <source>
        <dbReference type="SAM" id="Phobius"/>
    </source>
</evidence>
<dbReference type="Gene3D" id="1.20.120.1630">
    <property type="match status" value="1"/>
</dbReference>
<accession>A0A150IQG1</accession>
<dbReference type="PANTHER" id="PTHR43847">
    <property type="entry name" value="BLL3993 PROTEIN"/>
    <property type="match status" value="1"/>
</dbReference>
<proteinExistence type="predicted"/>
<keyword evidence="8" id="KW-0808">Transferase</keyword>
<dbReference type="InterPro" id="IPR052527">
    <property type="entry name" value="Metal_cation-efflux_comp"/>
</dbReference>
<evidence type="ECO:0000313" key="10">
    <source>
        <dbReference type="Proteomes" id="UP000092401"/>
    </source>
</evidence>
<evidence type="ECO:0000256" key="1">
    <source>
        <dbReference type="ARBA" id="ARBA00004127"/>
    </source>
</evidence>
<reference evidence="9 10" key="1">
    <citation type="journal article" date="2016" name="ISME J.">
        <title>Chasing the elusive Euryarchaeota class WSA2: genomes reveal a uniquely fastidious methyl-reducing methanogen.</title>
        <authorList>
            <person name="Nobu M.K."/>
            <person name="Narihiro T."/>
            <person name="Kuroda K."/>
            <person name="Mei R."/>
            <person name="Liu W.T."/>
        </authorList>
    </citation>
    <scope>NUCLEOTIDE SEQUENCE [LARGE SCALE GENOMIC DNA]</scope>
    <source>
        <strain evidence="6">B03fssc0709_Meth_Bin005</strain>
        <strain evidence="7">B15fssc0709_Meth_Bin003</strain>
        <strain evidence="8">BMIXfssc0709_Meth_Bin006</strain>
    </source>
</reference>
<dbReference type="Proteomes" id="UP000092403">
    <property type="component" value="Unassembled WGS sequence"/>
</dbReference>
<dbReference type="Proteomes" id="UP000091929">
    <property type="component" value="Unassembled WGS sequence"/>
</dbReference>
<feature type="transmembrane region" description="Helical" evidence="5">
    <location>
        <begin position="38"/>
        <end position="57"/>
    </location>
</feature>
<evidence type="ECO:0000256" key="4">
    <source>
        <dbReference type="ARBA" id="ARBA00023136"/>
    </source>
</evidence>
<comment type="caution">
    <text evidence="8">The sequence shown here is derived from an EMBL/GenBank/DDBJ whole genome shotgun (WGS) entry which is preliminary data.</text>
</comment>
<evidence type="ECO:0000313" key="9">
    <source>
        <dbReference type="Proteomes" id="UP000091929"/>
    </source>
</evidence>
<keyword evidence="4 5" id="KW-0472">Membrane</keyword>
<name>A0A150IVW4_9EURY</name>
<accession>A0A150IIE0</accession>
<dbReference type="Proteomes" id="UP000092401">
    <property type="component" value="Unassembled WGS sequence"/>
</dbReference>
<dbReference type="PANTHER" id="PTHR43847:SF1">
    <property type="entry name" value="BLL3993 PROTEIN"/>
    <property type="match status" value="1"/>
</dbReference>
<evidence type="ECO:0000313" key="8">
    <source>
        <dbReference type="EMBL" id="KYC49151.1"/>
    </source>
</evidence>
<protein>
    <submittedName>
        <fullName evidence="8">Isoprenylcysteine carboxyl methyltransferase (ICMT) family protein</fullName>
    </submittedName>
</protein>
<evidence type="ECO:0000313" key="6">
    <source>
        <dbReference type="EMBL" id="KYC44702.1"/>
    </source>
</evidence>
<sequence length="228" mass="26484">MAEDKLNYKILIRGILSYAFILAITFISAGRLNYWQGWIYNGLNIIFVLLTYYFLSGNNELIKERLKPGEGMKSWDKIYFMISSPFYFVMIILSALDVGRFGWSPKLPLFIVIIGIALYIIGQSIFLWAKKNNRFFSTVVRIQKDRGQVVCKGGPYAYVRHPGYTSGIMYTFATPLVLGSFWGITINLFTVLPLILRTYLEDKTLQKELDGYLEYTKEVKYRLIPKIW</sequence>
<keyword evidence="8" id="KW-0489">Methyltransferase</keyword>
<evidence type="ECO:0000313" key="11">
    <source>
        <dbReference type="Proteomes" id="UP000092403"/>
    </source>
</evidence>
<comment type="subcellular location">
    <subcellularLocation>
        <location evidence="1">Endomembrane system</location>
        <topology evidence="1">Multi-pass membrane protein</topology>
    </subcellularLocation>
</comment>
<keyword evidence="3 5" id="KW-1133">Transmembrane helix</keyword>
<evidence type="ECO:0000256" key="3">
    <source>
        <dbReference type="ARBA" id="ARBA00022989"/>
    </source>
</evidence>
<dbReference type="GO" id="GO:0012505">
    <property type="term" value="C:endomembrane system"/>
    <property type="evidence" value="ECO:0007669"/>
    <property type="project" value="UniProtKB-SubCell"/>
</dbReference>